<comment type="caution">
    <text evidence="10">The sequence shown here is derived from an EMBL/GenBank/DDBJ whole genome shotgun (WGS) entry which is preliminary data.</text>
</comment>
<keyword evidence="6 8" id="KW-0472">Membrane</keyword>
<evidence type="ECO:0000259" key="9">
    <source>
        <dbReference type="Pfam" id="PF02366"/>
    </source>
</evidence>
<evidence type="ECO:0000256" key="4">
    <source>
        <dbReference type="ARBA" id="ARBA00022692"/>
    </source>
</evidence>
<dbReference type="Proteomes" id="UP000534294">
    <property type="component" value="Unassembled WGS sequence"/>
</dbReference>
<evidence type="ECO:0000313" key="10">
    <source>
        <dbReference type="EMBL" id="MBB5038102.1"/>
    </source>
</evidence>
<dbReference type="InterPro" id="IPR003342">
    <property type="entry name" value="ArnT-like_N"/>
</dbReference>
<keyword evidence="4 8" id="KW-0812">Transmembrane</keyword>
<keyword evidence="11" id="KW-1185">Reference proteome</keyword>
<organism evidence="10 11">
    <name type="scientific">Prosthecobacter dejongeii</name>
    <dbReference type="NCBI Taxonomy" id="48465"/>
    <lineage>
        <taxon>Bacteria</taxon>
        <taxon>Pseudomonadati</taxon>
        <taxon>Verrucomicrobiota</taxon>
        <taxon>Verrucomicrobiia</taxon>
        <taxon>Verrucomicrobiales</taxon>
        <taxon>Verrucomicrobiaceae</taxon>
        <taxon>Prosthecobacter</taxon>
    </lineage>
</organism>
<evidence type="ECO:0000256" key="8">
    <source>
        <dbReference type="SAM" id="Phobius"/>
    </source>
</evidence>
<name>A0A7W8DQ91_9BACT</name>
<dbReference type="InterPro" id="IPR019962">
    <property type="entry name" value="CHP03663"/>
</dbReference>
<comment type="subcellular location">
    <subcellularLocation>
        <location evidence="1">Endomembrane system</location>
        <topology evidence="1">Multi-pass membrane protein</topology>
    </subcellularLocation>
</comment>
<dbReference type="GO" id="GO:0012505">
    <property type="term" value="C:endomembrane system"/>
    <property type="evidence" value="ECO:0007669"/>
    <property type="project" value="UniProtKB-SubCell"/>
</dbReference>
<proteinExistence type="predicted"/>
<keyword evidence="5 8" id="KW-1133">Transmembrane helix</keyword>
<accession>A0A7W8DQ91</accession>
<feature type="domain" description="ArnT-like N-terminal" evidence="9">
    <location>
        <begin position="75"/>
        <end position="192"/>
    </location>
</feature>
<keyword evidence="2" id="KW-0328">Glycosyltransferase</keyword>
<evidence type="ECO:0000256" key="5">
    <source>
        <dbReference type="ARBA" id="ARBA00022989"/>
    </source>
</evidence>
<keyword evidence="3" id="KW-0808">Transferase</keyword>
<feature type="transmembrane region" description="Helical" evidence="8">
    <location>
        <begin position="293"/>
        <end position="312"/>
    </location>
</feature>
<evidence type="ECO:0000256" key="3">
    <source>
        <dbReference type="ARBA" id="ARBA00022679"/>
    </source>
</evidence>
<feature type="transmembrane region" description="Helical" evidence="8">
    <location>
        <begin position="94"/>
        <end position="112"/>
    </location>
</feature>
<reference evidence="10 11" key="1">
    <citation type="submission" date="2020-08" db="EMBL/GenBank/DDBJ databases">
        <title>Genomic Encyclopedia of Type Strains, Phase IV (KMG-IV): sequencing the most valuable type-strain genomes for metagenomic binning, comparative biology and taxonomic classification.</title>
        <authorList>
            <person name="Goeker M."/>
        </authorList>
    </citation>
    <scope>NUCLEOTIDE SEQUENCE [LARGE SCALE GENOMIC DNA]</scope>
    <source>
        <strain evidence="10 11">DSM 12251</strain>
    </source>
</reference>
<dbReference type="Pfam" id="PF02366">
    <property type="entry name" value="PMT"/>
    <property type="match status" value="1"/>
</dbReference>
<feature type="transmembrane region" description="Helical" evidence="8">
    <location>
        <begin position="143"/>
        <end position="161"/>
    </location>
</feature>
<evidence type="ECO:0000256" key="1">
    <source>
        <dbReference type="ARBA" id="ARBA00004127"/>
    </source>
</evidence>
<dbReference type="AlphaFoldDB" id="A0A7W8DQ91"/>
<dbReference type="RefSeq" id="WP_184208607.1">
    <property type="nucleotide sequence ID" value="NZ_JACHIF010000004.1"/>
</dbReference>
<feature type="transmembrane region" description="Helical" evidence="8">
    <location>
        <begin position="230"/>
        <end position="250"/>
    </location>
</feature>
<dbReference type="NCBIfam" id="TIGR03663">
    <property type="entry name" value="flippase activity-associated protein Agl23"/>
    <property type="match status" value="1"/>
</dbReference>
<evidence type="ECO:0000256" key="6">
    <source>
        <dbReference type="ARBA" id="ARBA00023136"/>
    </source>
</evidence>
<feature type="region of interest" description="Disordered" evidence="7">
    <location>
        <begin position="530"/>
        <end position="583"/>
    </location>
</feature>
<dbReference type="GO" id="GO:0000030">
    <property type="term" value="F:mannosyltransferase activity"/>
    <property type="evidence" value="ECO:0007669"/>
    <property type="project" value="InterPro"/>
</dbReference>
<dbReference type="PANTHER" id="PTHR41710">
    <property type="entry name" value="GLYCOSYL TRANSFERASE, FAMILY 39"/>
    <property type="match status" value="1"/>
</dbReference>
<protein>
    <submittedName>
        <fullName evidence="10">Uncharacterized protein (TIGR03663 family)</fullName>
    </submittedName>
</protein>
<evidence type="ECO:0000313" key="11">
    <source>
        <dbReference type="Proteomes" id="UP000534294"/>
    </source>
</evidence>
<dbReference type="GO" id="GO:0006493">
    <property type="term" value="P:protein O-linked glycosylation"/>
    <property type="evidence" value="ECO:0007669"/>
    <property type="project" value="InterPro"/>
</dbReference>
<evidence type="ECO:0000256" key="7">
    <source>
        <dbReference type="SAM" id="MobiDB-lite"/>
    </source>
</evidence>
<evidence type="ECO:0000256" key="2">
    <source>
        <dbReference type="ARBA" id="ARBA00022676"/>
    </source>
</evidence>
<feature type="transmembrane region" description="Helical" evidence="8">
    <location>
        <begin position="189"/>
        <end position="209"/>
    </location>
</feature>
<feature type="transmembrane region" description="Helical" evidence="8">
    <location>
        <begin position="324"/>
        <end position="342"/>
    </location>
</feature>
<sequence length="583" mass="64524">MAPRKEVTLSLFTLILLAALSLGLASFYRLPSLGTRPMHTDEAILGIKLGEFWQTGHFQYDPKDFHGPALHQTSLLWAKLAGWGTPETWTETDLRLVVALCGLGVLLTTLLFADALGRYGTAIAMLLTAVSPMMVYYSRYFIMEMQLVLLISLTLGCFWRYSQGGTRLWLILGGCALGFQHATKETFVLNVGAAFAGWLVARALVGEFVPRKGNSMSLGPSRAKGRPTRPWLWVAVPAVLVSVAAFSNGFRDWQGVADSFTTYISYLERSGGSGHEKPWHYYLMLLVWHKDTLVWSEALIVGLAVIGMGYSVVAEFKNTGRQAFLVFLSVYCVVLLSGYSFLSYKTPWSILSAQHALTLLAGVGANAVWSAMPGRTIRWIFNAALAVGLYHLCDQSIRLTGTHRNPQFEYSADARNPYVYSHTQKSLLKLVDEVKTFVKAQAKAPKIQVITRDVGWPLPWYWRTWKNVEYLDKLPATLDGEVIVADTEFYDQIKAKIPADSYSEHYPYGLRPGIILTLFLRKIQPTPTTVPEKLDAAPASAVNDPTPLSNPPPSMVPPEGTISKQPIFSPTLPAFPGGLTPQP</sequence>
<gene>
    <name evidence="10" type="ORF">HNQ64_002360</name>
</gene>
<dbReference type="GO" id="GO:0016020">
    <property type="term" value="C:membrane"/>
    <property type="evidence" value="ECO:0007669"/>
    <property type="project" value="InterPro"/>
</dbReference>
<dbReference type="EMBL" id="JACHIF010000004">
    <property type="protein sequence ID" value="MBB5038102.1"/>
    <property type="molecule type" value="Genomic_DNA"/>
</dbReference>
<dbReference type="PANTHER" id="PTHR41710:SF2">
    <property type="entry name" value="GLYCOSYL TRANSFERASE FAMILY 39_83 DOMAIN-CONTAINING PROTEIN"/>
    <property type="match status" value="1"/>
</dbReference>